<protein>
    <submittedName>
        <fullName evidence="3">Tetratricopeptide repeat-containing protein</fullName>
    </submittedName>
</protein>
<evidence type="ECO:0000313" key="4">
    <source>
        <dbReference type="Proteomes" id="UP000199515"/>
    </source>
</evidence>
<dbReference type="GO" id="GO:0003677">
    <property type="term" value="F:DNA binding"/>
    <property type="evidence" value="ECO:0007669"/>
    <property type="project" value="InterPro"/>
</dbReference>
<dbReference type="Gene3D" id="1.10.260.40">
    <property type="entry name" value="lambda repressor-like DNA-binding domains"/>
    <property type="match status" value="1"/>
</dbReference>
<dbReference type="InterPro" id="IPR011990">
    <property type="entry name" value="TPR-like_helical_dom_sf"/>
</dbReference>
<dbReference type="Proteomes" id="UP000199515">
    <property type="component" value="Unassembled WGS sequence"/>
</dbReference>
<dbReference type="PROSITE" id="PS50005">
    <property type="entry name" value="TPR"/>
    <property type="match status" value="1"/>
</dbReference>
<evidence type="ECO:0000313" key="3">
    <source>
        <dbReference type="EMBL" id="SDX61193.1"/>
    </source>
</evidence>
<dbReference type="PROSITE" id="PS50943">
    <property type="entry name" value="HTH_CROC1"/>
    <property type="match status" value="1"/>
</dbReference>
<organism evidence="3 4">
    <name type="scientific">Amycolatopsis xylanica</name>
    <dbReference type="NCBI Taxonomy" id="589385"/>
    <lineage>
        <taxon>Bacteria</taxon>
        <taxon>Bacillati</taxon>
        <taxon>Actinomycetota</taxon>
        <taxon>Actinomycetes</taxon>
        <taxon>Pseudonocardiales</taxon>
        <taxon>Pseudonocardiaceae</taxon>
        <taxon>Amycolatopsis</taxon>
    </lineage>
</organism>
<dbReference type="EMBL" id="FNON01000003">
    <property type="protein sequence ID" value="SDX61193.1"/>
    <property type="molecule type" value="Genomic_DNA"/>
</dbReference>
<dbReference type="RefSeq" id="WP_091289358.1">
    <property type="nucleotide sequence ID" value="NZ_FNON01000003.1"/>
</dbReference>
<dbReference type="InterPro" id="IPR003593">
    <property type="entry name" value="AAA+_ATPase"/>
</dbReference>
<dbReference type="InterPro" id="IPR041664">
    <property type="entry name" value="AAA_16"/>
</dbReference>
<dbReference type="AlphaFoldDB" id="A0A1H3D400"/>
<evidence type="ECO:0000259" key="2">
    <source>
        <dbReference type="PROSITE" id="PS50943"/>
    </source>
</evidence>
<dbReference type="PRINTS" id="PR00364">
    <property type="entry name" value="DISEASERSIST"/>
</dbReference>
<sequence>MEDITRFATEVKRLRRRLGVSLTALAQQTSFSESYISKMLRGDRPLSPRVVKELDNALKAEGALERMAEQQEEEANLEWLRPAQLPPAVDNFVGREAYVRKLDAAVAIPPAPGAARTIVIEGAPGVGKTALLLHWAATIAKRFPGGVLFADLHGFAPGESADPGDVLNEFLRALGAPAETAMTSLESRTARFRSMLAAKPTLVVLDNVGTYQQIKPLLPGQGSVVLATTRVHLFGLAVNSGATRVSLDRLPVEEALDLLGRLAGPTRVDAERKAAEVVVHRCGRLPLAVRIAAEHLATHPHLTLRAMADSLAPEGHRLDMLATADESVDIRSVFELSYRALKPSAAHMFRLLGIFPGKTIDAPAAAALTGEPLSAARNSLDALVAANLAETTIGDRVHLHDLLRLYAAERAEKEETPATLAETRDRVLRWYFLTGLNAGNALAQGWAGPALTVDETGLTALTFTDDYDGAVSWYENEGDTVLALARNAHEHGMSRLAWLLPCTLMPYWYLVKNMGAWLAGASAGLAAAREGGDELGMARSQHSLGAAKHELHRDDEALPHMEEAMRLHAHLEDDRGHAYAAYGLGTVYTGLGRHHDAQAMYNIAVELFAASDFDLGIAIVHHQLSTAYGSMNQLDDATQTAHQALEIGHRLGNTPVEGWARHRLGVLYQRQNQYPTALIQFDRALALRRASRERWGEAETQLARGETLLALDRLPDAHAAFEDAAAIFDDLHDPRALDAHAQLAALANRQ</sequence>
<proteinExistence type="predicted"/>
<dbReference type="SUPFAM" id="SSF47413">
    <property type="entry name" value="lambda repressor-like DNA-binding domains"/>
    <property type="match status" value="1"/>
</dbReference>
<keyword evidence="1" id="KW-0802">TPR repeat</keyword>
<dbReference type="PANTHER" id="PTHR47691">
    <property type="entry name" value="REGULATOR-RELATED"/>
    <property type="match status" value="1"/>
</dbReference>
<name>A0A1H3D400_9PSEU</name>
<dbReference type="Pfam" id="PF13191">
    <property type="entry name" value="AAA_16"/>
    <property type="match status" value="1"/>
</dbReference>
<dbReference type="Pfam" id="PF13560">
    <property type="entry name" value="HTH_31"/>
    <property type="match status" value="1"/>
</dbReference>
<dbReference type="Gene3D" id="1.25.40.10">
    <property type="entry name" value="Tetratricopeptide repeat domain"/>
    <property type="match status" value="1"/>
</dbReference>
<dbReference type="SMART" id="SM00382">
    <property type="entry name" value="AAA"/>
    <property type="match status" value="1"/>
</dbReference>
<feature type="domain" description="HTH cro/C1-type" evidence="2">
    <location>
        <begin position="11"/>
        <end position="64"/>
    </location>
</feature>
<dbReference type="InterPro" id="IPR001387">
    <property type="entry name" value="Cro/C1-type_HTH"/>
</dbReference>
<dbReference type="Gene3D" id="3.40.50.300">
    <property type="entry name" value="P-loop containing nucleotide triphosphate hydrolases"/>
    <property type="match status" value="1"/>
</dbReference>
<dbReference type="STRING" id="589385.SAMN05421504_103254"/>
<dbReference type="GO" id="GO:0043531">
    <property type="term" value="F:ADP binding"/>
    <property type="evidence" value="ECO:0007669"/>
    <property type="project" value="InterPro"/>
</dbReference>
<dbReference type="SUPFAM" id="SSF48452">
    <property type="entry name" value="TPR-like"/>
    <property type="match status" value="1"/>
</dbReference>
<accession>A0A1H3D400</accession>
<feature type="repeat" description="TPR" evidence="1">
    <location>
        <begin position="658"/>
        <end position="691"/>
    </location>
</feature>
<dbReference type="OrthoDB" id="581105at2"/>
<reference evidence="3 4" key="1">
    <citation type="submission" date="2016-10" db="EMBL/GenBank/DDBJ databases">
        <authorList>
            <person name="de Groot N.N."/>
        </authorList>
    </citation>
    <scope>NUCLEOTIDE SEQUENCE [LARGE SCALE GENOMIC DNA]</scope>
    <source>
        <strain evidence="3 4">CPCC 202699</strain>
    </source>
</reference>
<dbReference type="InterPro" id="IPR027417">
    <property type="entry name" value="P-loop_NTPase"/>
</dbReference>
<dbReference type="PANTHER" id="PTHR47691:SF3">
    <property type="entry name" value="HTH-TYPE TRANSCRIPTIONAL REGULATOR RV0890C-RELATED"/>
    <property type="match status" value="1"/>
</dbReference>
<dbReference type="SMART" id="SM00530">
    <property type="entry name" value="HTH_XRE"/>
    <property type="match status" value="1"/>
</dbReference>
<dbReference type="SUPFAM" id="SSF52540">
    <property type="entry name" value="P-loop containing nucleoside triphosphate hydrolases"/>
    <property type="match status" value="1"/>
</dbReference>
<dbReference type="SMART" id="SM00028">
    <property type="entry name" value="TPR"/>
    <property type="match status" value="5"/>
</dbReference>
<keyword evidence="4" id="KW-1185">Reference proteome</keyword>
<gene>
    <name evidence="3" type="ORF">SAMN05421504_103254</name>
</gene>
<dbReference type="InterPro" id="IPR010982">
    <property type="entry name" value="Lambda_DNA-bd_dom_sf"/>
</dbReference>
<evidence type="ECO:0000256" key="1">
    <source>
        <dbReference type="PROSITE-ProRule" id="PRU00339"/>
    </source>
</evidence>
<dbReference type="Pfam" id="PF13424">
    <property type="entry name" value="TPR_12"/>
    <property type="match status" value="2"/>
</dbReference>
<dbReference type="InterPro" id="IPR019734">
    <property type="entry name" value="TPR_rpt"/>
</dbReference>
<dbReference type="CDD" id="cd00093">
    <property type="entry name" value="HTH_XRE"/>
    <property type="match status" value="1"/>
</dbReference>